<dbReference type="Gene3D" id="1.10.510.10">
    <property type="entry name" value="Transferase(Phosphotransferase) domain 1"/>
    <property type="match status" value="1"/>
</dbReference>
<dbReference type="EMBL" id="JABCKV010000047">
    <property type="protein sequence ID" value="KAG5645164.1"/>
    <property type="molecule type" value="Genomic_DNA"/>
</dbReference>
<dbReference type="AlphaFoldDB" id="A0A9P7KDD2"/>
<dbReference type="Proteomes" id="UP000775547">
    <property type="component" value="Unassembled WGS sequence"/>
</dbReference>
<dbReference type="GO" id="GO:0004674">
    <property type="term" value="F:protein serine/threonine kinase activity"/>
    <property type="evidence" value="ECO:0007669"/>
    <property type="project" value="UniProtKB-KW"/>
</dbReference>
<evidence type="ECO:0000259" key="12">
    <source>
        <dbReference type="PROSITE" id="PS50011"/>
    </source>
</evidence>
<feature type="compositionally biased region" description="Low complexity" evidence="11">
    <location>
        <begin position="668"/>
        <end position="694"/>
    </location>
</feature>
<feature type="compositionally biased region" description="Basic and acidic residues" evidence="11">
    <location>
        <begin position="848"/>
        <end position="860"/>
    </location>
</feature>
<dbReference type="OrthoDB" id="10250725at2759"/>
<evidence type="ECO:0000256" key="1">
    <source>
        <dbReference type="ARBA" id="ARBA00012513"/>
    </source>
</evidence>
<keyword evidence="4 9" id="KW-0547">Nucleotide-binding</keyword>
<comment type="catalytic activity">
    <reaction evidence="8">
        <text>L-seryl-[protein] + ATP = O-phospho-L-seryl-[protein] + ADP + H(+)</text>
        <dbReference type="Rhea" id="RHEA:17989"/>
        <dbReference type="Rhea" id="RHEA-COMP:9863"/>
        <dbReference type="Rhea" id="RHEA-COMP:11604"/>
        <dbReference type="ChEBI" id="CHEBI:15378"/>
        <dbReference type="ChEBI" id="CHEBI:29999"/>
        <dbReference type="ChEBI" id="CHEBI:30616"/>
        <dbReference type="ChEBI" id="CHEBI:83421"/>
        <dbReference type="ChEBI" id="CHEBI:456216"/>
        <dbReference type="EC" id="2.7.11.1"/>
    </reaction>
</comment>
<keyword evidence="3" id="KW-0808">Transferase</keyword>
<dbReference type="InterPro" id="IPR000719">
    <property type="entry name" value="Prot_kinase_dom"/>
</dbReference>
<feature type="compositionally biased region" description="Basic residues" evidence="11">
    <location>
        <begin position="695"/>
        <end position="705"/>
    </location>
</feature>
<feature type="compositionally biased region" description="Acidic residues" evidence="11">
    <location>
        <begin position="606"/>
        <end position="620"/>
    </location>
</feature>
<feature type="compositionally biased region" description="Polar residues" evidence="11">
    <location>
        <begin position="545"/>
        <end position="554"/>
    </location>
</feature>
<dbReference type="InterPro" id="IPR008271">
    <property type="entry name" value="Ser/Thr_kinase_AS"/>
</dbReference>
<feature type="region of interest" description="Disordered" evidence="11">
    <location>
        <begin position="832"/>
        <end position="860"/>
    </location>
</feature>
<dbReference type="PANTHER" id="PTHR44899">
    <property type="entry name" value="CAMK FAMILY PROTEIN KINASE"/>
    <property type="match status" value="1"/>
</dbReference>
<dbReference type="PROSITE" id="PS00108">
    <property type="entry name" value="PROTEIN_KINASE_ST"/>
    <property type="match status" value="1"/>
</dbReference>
<dbReference type="PROSITE" id="PS00107">
    <property type="entry name" value="PROTEIN_KINASE_ATP"/>
    <property type="match status" value="1"/>
</dbReference>
<dbReference type="SMART" id="SM00220">
    <property type="entry name" value="S_TKc"/>
    <property type="match status" value="1"/>
</dbReference>
<dbReference type="GO" id="GO:0005524">
    <property type="term" value="F:ATP binding"/>
    <property type="evidence" value="ECO:0007669"/>
    <property type="project" value="UniProtKB-UniRule"/>
</dbReference>
<feature type="coiled-coil region" evidence="10">
    <location>
        <begin position="463"/>
        <end position="490"/>
    </location>
</feature>
<feature type="region of interest" description="Disordered" evidence="11">
    <location>
        <begin position="606"/>
        <end position="804"/>
    </location>
</feature>
<keyword evidence="5" id="KW-0418">Kinase</keyword>
<evidence type="ECO:0000256" key="6">
    <source>
        <dbReference type="ARBA" id="ARBA00022840"/>
    </source>
</evidence>
<evidence type="ECO:0000256" key="2">
    <source>
        <dbReference type="ARBA" id="ARBA00022527"/>
    </source>
</evidence>
<feature type="compositionally biased region" description="Basic and acidic residues" evidence="11">
    <location>
        <begin position="647"/>
        <end position="667"/>
    </location>
</feature>
<organism evidence="13 14">
    <name type="scientific">Asterophora parasitica</name>
    <dbReference type="NCBI Taxonomy" id="117018"/>
    <lineage>
        <taxon>Eukaryota</taxon>
        <taxon>Fungi</taxon>
        <taxon>Dikarya</taxon>
        <taxon>Basidiomycota</taxon>
        <taxon>Agaricomycotina</taxon>
        <taxon>Agaricomycetes</taxon>
        <taxon>Agaricomycetidae</taxon>
        <taxon>Agaricales</taxon>
        <taxon>Tricholomatineae</taxon>
        <taxon>Lyophyllaceae</taxon>
        <taxon>Asterophora</taxon>
    </lineage>
</organism>
<name>A0A9P7KDD2_9AGAR</name>
<protein>
    <recommendedName>
        <fullName evidence="1">non-specific serine/threonine protein kinase</fullName>
        <ecNumber evidence="1">2.7.11.1</ecNumber>
    </recommendedName>
</protein>
<evidence type="ECO:0000313" key="13">
    <source>
        <dbReference type="EMBL" id="KAG5645164.1"/>
    </source>
</evidence>
<evidence type="ECO:0000256" key="8">
    <source>
        <dbReference type="ARBA" id="ARBA00048679"/>
    </source>
</evidence>
<keyword evidence="6 9" id="KW-0067">ATP-binding</keyword>
<dbReference type="PANTHER" id="PTHR44899:SF3">
    <property type="entry name" value="SERINE_THREONINE-PROTEIN KINASE NEK1"/>
    <property type="match status" value="1"/>
</dbReference>
<evidence type="ECO:0000256" key="11">
    <source>
        <dbReference type="SAM" id="MobiDB-lite"/>
    </source>
</evidence>
<keyword evidence="2" id="KW-0723">Serine/threonine-protein kinase</keyword>
<dbReference type="EC" id="2.7.11.1" evidence="1"/>
<dbReference type="InterPro" id="IPR051131">
    <property type="entry name" value="NEK_Ser/Thr_kinase_NIMA"/>
</dbReference>
<dbReference type="CDD" id="cd08217">
    <property type="entry name" value="STKc_Nek2"/>
    <property type="match status" value="1"/>
</dbReference>
<proteinExistence type="predicted"/>
<sequence>MSSSFLDQYDLLDVIGNGSFGIIRKVRRKTDGLIFARKELNFERMNDRDRKQIVAEVLNPGRNILKDLGHDHIVRYHDRYVDRDAGILYILMEYCGGGDLSSVIKQAARTNRPIPEDKIWGYFLQILLALNYCHHPNGHARTGSGNGTGVSAFESAGSSTRAQILHRDLKPDNVFLDTADKVKLGDFGLSRALTQATFASTYVGTPYYMSPELMQEKAYDTKSDIWSLGCVIYELCALKPPFHEAKTHQELSNCIRNGRIPPLPRGYSQTLASVIKSMLSLNPAMRPSAAQLLQHERLALTLKVIEAEKILASVKGHRADAAAKERDLNARESMLREREQQVLSIVAQKDAEIAGMKHMVVTLQEQGQKQAQNYSHFSQQQLEVAVKDAVARREEELRVLVTKREKEVADAMARREEEIMEAVRQREAEVCEAWSKRETEIRQEIDAKVMEVDERVDWIMGREEELRAEETRLEEVAKDLEVKMKKWEEGVTKGRKEKTPLEEVKNILAPLARLTEATPSQQRRKIMDNPTPKPPLKAPFPSLSTPTPNLSTPMTRPPRFDEMPSAMKGVVLTSTGEVLATPAPALSSLFTNSPRVGLNFTKIFDFEDGDTDTDGEENGDDTAKAAPAVSIPSKEELEPTPPPSPSSRKEERLRTKGRERERGRDPSSDTASTSTSSSTSTTNATSSTTNAPPTRLRRPSIRSRPQRSATLPTSMSSPDLTSASCTSASASTSHVVPKPLPHPHLNGATTRVTRTQTQPAPAPEYDLADEENLPSPFIKRHLERATSTSSMKGSVKLVKKRPSSGHTLRAVAVVNAAGKRVSASLEDGVVESPANATNTRPALASARKASEEARKALSRS</sequence>
<reference evidence="13" key="1">
    <citation type="submission" date="2020-07" db="EMBL/GenBank/DDBJ databases">
        <authorList>
            <person name="Nieuwenhuis M."/>
            <person name="Van De Peppel L.J.J."/>
        </authorList>
    </citation>
    <scope>NUCLEOTIDE SEQUENCE</scope>
    <source>
        <strain evidence="13">AP01</strain>
        <tissue evidence="13">Mycelium</tissue>
    </source>
</reference>
<keyword evidence="14" id="KW-1185">Reference proteome</keyword>
<gene>
    <name evidence="13" type="ORF">DXG03_006788</name>
</gene>
<accession>A0A9P7KDD2</accession>
<evidence type="ECO:0000256" key="7">
    <source>
        <dbReference type="ARBA" id="ARBA00047899"/>
    </source>
</evidence>
<feature type="region of interest" description="Disordered" evidence="11">
    <location>
        <begin position="516"/>
        <end position="556"/>
    </location>
</feature>
<feature type="binding site" evidence="9">
    <location>
        <position position="38"/>
    </location>
    <ligand>
        <name>ATP</name>
        <dbReference type="ChEBI" id="CHEBI:30616"/>
    </ligand>
</feature>
<evidence type="ECO:0000256" key="10">
    <source>
        <dbReference type="SAM" id="Coils"/>
    </source>
</evidence>
<dbReference type="Pfam" id="PF00069">
    <property type="entry name" value="Pkinase"/>
    <property type="match status" value="2"/>
</dbReference>
<dbReference type="InterPro" id="IPR017441">
    <property type="entry name" value="Protein_kinase_ATP_BS"/>
</dbReference>
<comment type="caution">
    <text evidence="13">The sequence shown here is derived from an EMBL/GenBank/DDBJ whole genome shotgun (WGS) entry which is preliminary data.</text>
</comment>
<evidence type="ECO:0000256" key="5">
    <source>
        <dbReference type="ARBA" id="ARBA00022777"/>
    </source>
</evidence>
<dbReference type="Gene3D" id="3.30.200.20">
    <property type="entry name" value="Phosphorylase Kinase, domain 1"/>
    <property type="match status" value="2"/>
</dbReference>
<feature type="compositionally biased region" description="Polar residues" evidence="11">
    <location>
        <begin position="709"/>
        <end position="720"/>
    </location>
</feature>
<comment type="catalytic activity">
    <reaction evidence="7">
        <text>L-threonyl-[protein] + ATP = O-phospho-L-threonyl-[protein] + ADP + H(+)</text>
        <dbReference type="Rhea" id="RHEA:46608"/>
        <dbReference type="Rhea" id="RHEA-COMP:11060"/>
        <dbReference type="Rhea" id="RHEA-COMP:11605"/>
        <dbReference type="ChEBI" id="CHEBI:15378"/>
        <dbReference type="ChEBI" id="CHEBI:30013"/>
        <dbReference type="ChEBI" id="CHEBI:30616"/>
        <dbReference type="ChEBI" id="CHEBI:61977"/>
        <dbReference type="ChEBI" id="CHEBI:456216"/>
        <dbReference type="EC" id="2.7.11.1"/>
    </reaction>
</comment>
<dbReference type="SUPFAM" id="SSF56112">
    <property type="entry name" value="Protein kinase-like (PK-like)"/>
    <property type="match status" value="1"/>
</dbReference>
<reference evidence="13" key="2">
    <citation type="submission" date="2021-10" db="EMBL/GenBank/DDBJ databases">
        <title>Phylogenomics reveals ancestral predisposition of the termite-cultivated fungus Termitomyces towards a domesticated lifestyle.</title>
        <authorList>
            <person name="Auxier B."/>
            <person name="Grum-Grzhimaylo A."/>
            <person name="Cardenas M.E."/>
            <person name="Lodge J.D."/>
            <person name="Laessoe T."/>
            <person name="Pedersen O."/>
            <person name="Smith M.E."/>
            <person name="Kuyper T.W."/>
            <person name="Franco-Molano E.A."/>
            <person name="Baroni T.J."/>
            <person name="Aanen D.K."/>
        </authorList>
    </citation>
    <scope>NUCLEOTIDE SEQUENCE</scope>
    <source>
        <strain evidence="13">AP01</strain>
        <tissue evidence="13">Mycelium</tissue>
    </source>
</reference>
<evidence type="ECO:0000256" key="3">
    <source>
        <dbReference type="ARBA" id="ARBA00022679"/>
    </source>
</evidence>
<feature type="domain" description="Protein kinase" evidence="12">
    <location>
        <begin position="9"/>
        <end position="298"/>
    </location>
</feature>
<dbReference type="InterPro" id="IPR011009">
    <property type="entry name" value="Kinase-like_dom_sf"/>
</dbReference>
<feature type="compositionally biased region" description="Polar residues" evidence="11">
    <location>
        <begin position="747"/>
        <end position="759"/>
    </location>
</feature>
<keyword evidence="10" id="KW-0175">Coiled coil</keyword>
<evidence type="ECO:0000313" key="14">
    <source>
        <dbReference type="Proteomes" id="UP000775547"/>
    </source>
</evidence>
<evidence type="ECO:0000256" key="4">
    <source>
        <dbReference type="ARBA" id="ARBA00022741"/>
    </source>
</evidence>
<feature type="compositionally biased region" description="Low complexity" evidence="11">
    <location>
        <begin position="721"/>
        <end position="737"/>
    </location>
</feature>
<dbReference type="PROSITE" id="PS50011">
    <property type="entry name" value="PROTEIN_KINASE_DOM"/>
    <property type="match status" value="1"/>
</dbReference>
<evidence type="ECO:0000256" key="9">
    <source>
        <dbReference type="PROSITE-ProRule" id="PRU10141"/>
    </source>
</evidence>